<feature type="compositionally biased region" description="Basic and acidic residues" evidence="1">
    <location>
        <begin position="290"/>
        <end position="299"/>
    </location>
</feature>
<evidence type="ECO:0000313" key="3">
    <source>
        <dbReference type="Proteomes" id="UP000480684"/>
    </source>
</evidence>
<keyword evidence="3" id="KW-1185">Reference proteome</keyword>
<dbReference type="Proteomes" id="UP000480684">
    <property type="component" value="Unassembled WGS sequence"/>
</dbReference>
<reference evidence="2 3" key="1">
    <citation type="submission" date="2020-02" db="EMBL/GenBank/DDBJ databases">
        <authorList>
            <person name="Dziuba M."/>
            <person name="Kuznetsov B."/>
            <person name="Mardanov A."/>
            <person name="Ravin N."/>
            <person name="Grouzdev D."/>
        </authorList>
    </citation>
    <scope>NUCLEOTIDE SEQUENCE [LARGE SCALE GENOMIC DNA]</scope>
    <source>
        <strain evidence="2 3">SpK</strain>
    </source>
</reference>
<proteinExistence type="predicted"/>
<gene>
    <name evidence="2" type="ORF">G4223_11220</name>
</gene>
<name>A0A7C9QUH7_9PROT</name>
<evidence type="ECO:0000256" key="1">
    <source>
        <dbReference type="SAM" id="MobiDB-lite"/>
    </source>
</evidence>
<feature type="compositionally biased region" description="Basic and acidic residues" evidence="1">
    <location>
        <begin position="272"/>
        <end position="282"/>
    </location>
</feature>
<organism evidence="2 3">
    <name type="scientific">Magnetospirillum aberrantis SpK</name>
    <dbReference type="NCBI Taxonomy" id="908842"/>
    <lineage>
        <taxon>Bacteria</taxon>
        <taxon>Pseudomonadati</taxon>
        <taxon>Pseudomonadota</taxon>
        <taxon>Alphaproteobacteria</taxon>
        <taxon>Rhodospirillales</taxon>
        <taxon>Rhodospirillaceae</taxon>
        <taxon>Magnetospirillum</taxon>
    </lineage>
</organism>
<protein>
    <submittedName>
        <fullName evidence="2">Uncharacterized protein</fullName>
    </submittedName>
</protein>
<dbReference type="AlphaFoldDB" id="A0A7C9QUH7"/>
<dbReference type="EMBL" id="JAAIYP010000038">
    <property type="protein sequence ID" value="NFV80677.1"/>
    <property type="molecule type" value="Genomic_DNA"/>
</dbReference>
<sequence>MPAHHREPVDIPMPDAFIKAASTIKAEMLAEKPHAFLFDHREQRAGVIDRLLQSTEVAFHAEKALRLTGGLEVLCTLAEAAMHLPENLATTDARPPSEKRQYLEALQNQVNGIIVLLDQDRPCGSELEISKPTSGQWPPHPFYRDSLLEGLVTEPFRLGRHLEFTGRGGATCAEAKARLPLSRLHRLLGLVEKSLARAIPATEAETNLNKGNGALRIAIYALNDSLGKHTALFAQNPRRVSRNGLIAAFIKAACPDQFAFNAMPLTQKEVSDILKDRERREGTSQSAKRAQKEKSGPIS</sequence>
<accession>A0A7C9QUH7</accession>
<evidence type="ECO:0000313" key="2">
    <source>
        <dbReference type="EMBL" id="NFV80677.1"/>
    </source>
</evidence>
<feature type="region of interest" description="Disordered" evidence="1">
    <location>
        <begin position="272"/>
        <end position="299"/>
    </location>
</feature>
<comment type="caution">
    <text evidence="2">The sequence shown here is derived from an EMBL/GenBank/DDBJ whole genome shotgun (WGS) entry which is preliminary data.</text>
</comment>
<dbReference type="RefSeq" id="WP_163679369.1">
    <property type="nucleotide sequence ID" value="NZ_JAAIYP010000038.1"/>
</dbReference>